<evidence type="ECO:0000256" key="1">
    <source>
        <dbReference type="SAM" id="Phobius"/>
    </source>
</evidence>
<name>A0A6J7W9Z5_9CAUD</name>
<protein>
    <submittedName>
        <fullName evidence="2">Uncharacterized protein</fullName>
    </submittedName>
</protein>
<proteinExistence type="predicted"/>
<reference evidence="2" key="1">
    <citation type="submission" date="2020-05" db="EMBL/GenBank/DDBJ databases">
        <authorList>
            <person name="Chiriac C."/>
            <person name="Salcher M."/>
            <person name="Ghai R."/>
            <person name="Kavagutti S V."/>
        </authorList>
    </citation>
    <scope>NUCLEOTIDE SEQUENCE</scope>
</reference>
<feature type="transmembrane region" description="Helical" evidence="1">
    <location>
        <begin position="6"/>
        <end position="31"/>
    </location>
</feature>
<gene>
    <name evidence="2" type="ORF">UFOVP150_21</name>
</gene>
<accession>A0A6J7W9Z5</accession>
<evidence type="ECO:0000313" key="2">
    <source>
        <dbReference type="EMBL" id="CAB5155656.1"/>
    </source>
</evidence>
<organism evidence="2">
    <name type="scientific">uncultured Caudovirales phage</name>
    <dbReference type="NCBI Taxonomy" id="2100421"/>
    <lineage>
        <taxon>Viruses</taxon>
        <taxon>Duplodnaviria</taxon>
        <taxon>Heunggongvirae</taxon>
        <taxon>Uroviricota</taxon>
        <taxon>Caudoviricetes</taxon>
        <taxon>Peduoviridae</taxon>
        <taxon>Maltschvirus</taxon>
        <taxon>Maltschvirus maltsch</taxon>
    </lineage>
</organism>
<dbReference type="EMBL" id="LR798199">
    <property type="protein sequence ID" value="CAB5155656.1"/>
    <property type="molecule type" value="Genomic_DNA"/>
</dbReference>
<keyword evidence="1" id="KW-0812">Transmembrane</keyword>
<keyword evidence="1" id="KW-0472">Membrane</keyword>
<keyword evidence="1" id="KW-1133">Transmembrane helix</keyword>
<dbReference type="Pfam" id="PF24027">
    <property type="entry name" value="DUF7338"/>
    <property type="match status" value="1"/>
</dbReference>
<dbReference type="InterPro" id="IPR055762">
    <property type="entry name" value="DUF7338"/>
</dbReference>
<sequence>MIFVYWLVCASASVAMSILAWLLAPAIVLFAKKDGYLPRCLSLFGQEDNSLDGDDPWRDATAHPTVNRMPKYIRRILWLWRNPAQVFDAKVAATVSSVDVVRVFGDDLVSDQPYFKAGYCYATVGKFWMLYVCLPTFPGMCCRIYCGWKLMDFLHVTRPDVARLTIGCNPFMTRGKSTRPL</sequence>